<evidence type="ECO:0000256" key="1">
    <source>
        <dbReference type="ARBA" id="ARBA00022603"/>
    </source>
</evidence>
<keyword evidence="1 4" id="KW-0489">Methyltransferase</keyword>
<dbReference type="AlphaFoldDB" id="A0A849SQH7"/>
<dbReference type="PANTHER" id="PTHR43464">
    <property type="entry name" value="METHYLTRANSFERASE"/>
    <property type="match status" value="1"/>
</dbReference>
<dbReference type="EMBL" id="JABFRW010000102">
    <property type="protein sequence ID" value="NOT34225.1"/>
    <property type="molecule type" value="Genomic_DNA"/>
</dbReference>
<dbReference type="PANTHER" id="PTHR43464:SF19">
    <property type="entry name" value="UBIQUINONE BIOSYNTHESIS O-METHYLTRANSFERASE, MITOCHONDRIAL"/>
    <property type="match status" value="1"/>
</dbReference>
<evidence type="ECO:0000313" key="5">
    <source>
        <dbReference type="Proteomes" id="UP000580839"/>
    </source>
</evidence>
<proteinExistence type="predicted"/>
<organism evidence="4 5">
    <name type="scientific">Eiseniibacteriota bacterium</name>
    <dbReference type="NCBI Taxonomy" id="2212470"/>
    <lineage>
        <taxon>Bacteria</taxon>
        <taxon>Candidatus Eiseniibacteriota</taxon>
    </lineage>
</organism>
<name>A0A849SQH7_UNCEI</name>
<gene>
    <name evidence="4" type="ORF">HOP12_08665</name>
</gene>
<accession>A0A849SQH7</accession>
<keyword evidence="3" id="KW-0949">S-adenosyl-L-methionine</keyword>
<sequence>MSDETRYEFGANWQSYVKHALNEQRVAHAVTSMREFLGVETLRGRRVLDIGCGSGLFSLAAHLLEAEHVESFDYDANSVAATRSLQCAHGVADERWTVRQGSVLDAAFMATVQPADVVYSWGVLHHTGHMWEAIDAAATRVLPGGRFAISIYNKVERFPDSSRMWWHLKRTYTRGPAVVRRLMEAGYVANFVLTRLVTLRNPISPFLDREGAGRRGMEFMHDVRDWLGGFPYEYATSGEIFQHVHSRAGFELERLVNWEGNACNELLFRRP</sequence>
<dbReference type="SUPFAM" id="SSF53335">
    <property type="entry name" value="S-adenosyl-L-methionine-dependent methyltransferases"/>
    <property type="match status" value="1"/>
</dbReference>
<comment type="caution">
    <text evidence="4">The sequence shown here is derived from an EMBL/GenBank/DDBJ whole genome shotgun (WGS) entry which is preliminary data.</text>
</comment>
<dbReference type="InterPro" id="IPR029063">
    <property type="entry name" value="SAM-dependent_MTases_sf"/>
</dbReference>
<reference evidence="4 5" key="1">
    <citation type="submission" date="2020-04" db="EMBL/GenBank/DDBJ databases">
        <title>Metagenomic profiling of ammonia- and methane-oxidizing microorganisms in a Dutch drinking water treatment plant.</title>
        <authorList>
            <person name="Poghosyan L."/>
            <person name="Leucker S."/>
        </authorList>
    </citation>
    <scope>NUCLEOTIDE SEQUENCE [LARGE SCALE GENOMIC DNA]</scope>
    <source>
        <strain evidence="4">S-RSF-IL-03</strain>
    </source>
</reference>
<dbReference type="GO" id="GO:0032259">
    <property type="term" value="P:methylation"/>
    <property type="evidence" value="ECO:0007669"/>
    <property type="project" value="UniProtKB-KW"/>
</dbReference>
<dbReference type="Gene3D" id="3.40.50.150">
    <property type="entry name" value="Vaccinia Virus protein VP39"/>
    <property type="match status" value="1"/>
</dbReference>
<dbReference type="GO" id="GO:0008168">
    <property type="term" value="F:methyltransferase activity"/>
    <property type="evidence" value="ECO:0007669"/>
    <property type="project" value="UniProtKB-KW"/>
</dbReference>
<evidence type="ECO:0000313" key="4">
    <source>
        <dbReference type="EMBL" id="NOT34225.1"/>
    </source>
</evidence>
<protein>
    <submittedName>
        <fullName evidence="4">Class I SAM-dependent methyltransferase</fullName>
    </submittedName>
</protein>
<dbReference type="Proteomes" id="UP000580839">
    <property type="component" value="Unassembled WGS sequence"/>
</dbReference>
<evidence type="ECO:0000256" key="3">
    <source>
        <dbReference type="ARBA" id="ARBA00022691"/>
    </source>
</evidence>
<dbReference type="Pfam" id="PF13489">
    <property type="entry name" value="Methyltransf_23"/>
    <property type="match status" value="1"/>
</dbReference>
<evidence type="ECO:0000256" key="2">
    <source>
        <dbReference type="ARBA" id="ARBA00022679"/>
    </source>
</evidence>
<dbReference type="CDD" id="cd02440">
    <property type="entry name" value="AdoMet_MTases"/>
    <property type="match status" value="1"/>
</dbReference>
<keyword evidence="2 4" id="KW-0808">Transferase</keyword>